<dbReference type="CDD" id="cd17535">
    <property type="entry name" value="REC_NarL-like"/>
    <property type="match status" value="1"/>
</dbReference>
<evidence type="ECO:0000256" key="4">
    <source>
        <dbReference type="SAM" id="MobiDB-lite"/>
    </source>
</evidence>
<dbReference type="CDD" id="cd06170">
    <property type="entry name" value="LuxR_C_like"/>
    <property type="match status" value="1"/>
</dbReference>
<dbReference type="InterPro" id="IPR016032">
    <property type="entry name" value="Sig_transdc_resp-reg_C-effctor"/>
</dbReference>
<dbReference type="Pfam" id="PF00196">
    <property type="entry name" value="GerE"/>
    <property type="match status" value="1"/>
</dbReference>
<comment type="caution">
    <text evidence="7">The sequence shown here is derived from an EMBL/GenBank/DDBJ whole genome shotgun (WGS) entry which is preliminary data.</text>
</comment>
<evidence type="ECO:0000259" key="6">
    <source>
        <dbReference type="PROSITE" id="PS50110"/>
    </source>
</evidence>
<reference evidence="7" key="1">
    <citation type="submission" date="2021-01" db="EMBL/GenBank/DDBJ databases">
        <title>Modified the classification status of verrucomicrobia.</title>
        <authorList>
            <person name="Feng X."/>
        </authorList>
    </citation>
    <scope>NUCLEOTIDE SEQUENCE</scope>
    <source>
        <strain evidence="7">JCM 18052</strain>
    </source>
</reference>
<feature type="region of interest" description="Disordered" evidence="4">
    <location>
        <begin position="1"/>
        <end position="22"/>
    </location>
</feature>
<gene>
    <name evidence="7" type="ORF">JIN84_00115</name>
</gene>
<name>A0A934V9B6_9BACT</name>
<feature type="modified residue" description="4-aspartylphosphate" evidence="3">
    <location>
        <position position="81"/>
    </location>
</feature>
<evidence type="ECO:0000259" key="5">
    <source>
        <dbReference type="PROSITE" id="PS50043"/>
    </source>
</evidence>
<dbReference type="Gene3D" id="1.10.10.10">
    <property type="entry name" value="Winged helix-like DNA-binding domain superfamily/Winged helix DNA-binding domain"/>
    <property type="match status" value="1"/>
</dbReference>
<dbReference type="InterPro" id="IPR036388">
    <property type="entry name" value="WH-like_DNA-bd_sf"/>
</dbReference>
<dbReference type="PANTHER" id="PTHR43214">
    <property type="entry name" value="TWO-COMPONENT RESPONSE REGULATOR"/>
    <property type="match status" value="1"/>
</dbReference>
<dbReference type="Proteomes" id="UP000600139">
    <property type="component" value="Unassembled WGS sequence"/>
</dbReference>
<dbReference type="PRINTS" id="PR00038">
    <property type="entry name" value="HTHLUXR"/>
</dbReference>
<protein>
    <submittedName>
        <fullName evidence="7">Response regulator transcription factor</fullName>
    </submittedName>
</protein>
<proteinExistence type="predicted"/>
<keyword evidence="1 3" id="KW-0597">Phosphoprotein</keyword>
<evidence type="ECO:0000256" key="1">
    <source>
        <dbReference type="ARBA" id="ARBA00022553"/>
    </source>
</evidence>
<organism evidence="7 8">
    <name type="scientific">Luteolibacter yonseiensis</name>
    <dbReference type="NCBI Taxonomy" id="1144680"/>
    <lineage>
        <taxon>Bacteria</taxon>
        <taxon>Pseudomonadati</taxon>
        <taxon>Verrucomicrobiota</taxon>
        <taxon>Verrucomicrobiia</taxon>
        <taxon>Verrucomicrobiales</taxon>
        <taxon>Verrucomicrobiaceae</taxon>
        <taxon>Luteolibacter</taxon>
    </lineage>
</organism>
<dbReference type="SMART" id="SM00448">
    <property type="entry name" value="REC"/>
    <property type="match status" value="1"/>
</dbReference>
<dbReference type="Pfam" id="PF00072">
    <property type="entry name" value="Response_reg"/>
    <property type="match status" value="1"/>
</dbReference>
<dbReference type="GO" id="GO:0000160">
    <property type="term" value="P:phosphorelay signal transduction system"/>
    <property type="evidence" value="ECO:0007669"/>
    <property type="project" value="InterPro"/>
</dbReference>
<sequence length="231" mass="25005">MSVKRGKTTPARDGRGGGSLPSLGMDGKIRLLIVDDHAMVREGLEAMLSVDTRFESILTASSREETMEILARASPHLVLLDLRMPGFDGFNVLETVLGRWPSMRVLILSAGATGPEVRLARSKGARGYICKSAGRAALLEAIDTVIDGRTFFEDGAAREEDDLTLSARELEVLRHLGRSLSADELGVVFGISKHTVKSHLKAIFMKLGVAGQAEAVTRGYEMGLITVEKDR</sequence>
<dbReference type="InterPro" id="IPR001789">
    <property type="entry name" value="Sig_transdc_resp-reg_receiver"/>
</dbReference>
<evidence type="ECO:0000313" key="8">
    <source>
        <dbReference type="Proteomes" id="UP000600139"/>
    </source>
</evidence>
<dbReference type="PROSITE" id="PS50043">
    <property type="entry name" value="HTH_LUXR_2"/>
    <property type="match status" value="1"/>
</dbReference>
<dbReference type="InterPro" id="IPR011006">
    <property type="entry name" value="CheY-like_superfamily"/>
</dbReference>
<keyword evidence="8" id="KW-1185">Reference proteome</keyword>
<feature type="domain" description="Response regulatory" evidence="6">
    <location>
        <begin position="30"/>
        <end position="146"/>
    </location>
</feature>
<dbReference type="InterPro" id="IPR058245">
    <property type="entry name" value="NreC/VraR/RcsB-like_REC"/>
</dbReference>
<dbReference type="SUPFAM" id="SSF52172">
    <property type="entry name" value="CheY-like"/>
    <property type="match status" value="1"/>
</dbReference>
<dbReference type="GO" id="GO:0003677">
    <property type="term" value="F:DNA binding"/>
    <property type="evidence" value="ECO:0007669"/>
    <property type="project" value="UniProtKB-KW"/>
</dbReference>
<dbReference type="RefSeq" id="WP_200348976.1">
    <property type="nucleotide sequence ID" value="NZ_JAENIK010000001.1"/>
</dbReference>
<feature type="domain" description="HTH luxR-type" evidence="5">
    <location>
        <begin position="158"/>
        <end position="223"/>
    </location>
</feature>
<dbReference type="PANTHER" id="PTHR43214:SF43">
    <property type="entry name" value="TWO-COMPONENT RESPONSE REGULATOR"/>
    <property type="match status" value="1"/>
</dbReference>
<dbReference type="EMBL" id="JAENIK010000001">
    <property type="protein sequence ID" value="MBK1814010.1"/>
    <property type="molecule type" value="Genomic_DNA"/>
</dbReference>
<dbReference type="PROSITE" id="PS50110">
    <property type="entry name" value="RESPONSE_REGULATORY"/>
    <property type="match status" value="1"/>
</dbReference>
<accession>A0A934V9B6</accession>
<evidence type="ECO:0000256" key="3">
    <source>
        <dbReference type="PROSITE-ProRule" id="PRU00169"/>
    </source>
</evidence>
<evidence type="ECO:0000313" key="7">
    <source>
        <dbReference type="EMBL" id="MBK1814010.1"/>
    </source>
</evidence>
<evidence type="ECO:0000256" key="2">
    <source>
        <dbReference type="ARBA" id="ARBA00023125"/>
    </source>
</evidence>
<dbReference type="InterPro" id="IPR039420">
    <property type="entry name" value="WalR-like"/>
</dbReference>
<dbReference type="AlphaFoldDB" id="A0A934V9B6"/>
<dbReference type="SMART" id="SM00421">
    <property type="entry name" value="HTH_LUXR"/>
    <property type="match status" value="1"/>
</dbReference>
<keyword evidence="2" id="KW-0238">DNA-binding</keyword>
<dbReference type="Gene3D" id="3.40.50.2300">
    <property type="match status" value="1"/>
</dbReference>
<dbReference type="InterPro" id="IPR000792">
    <property type="entry name" value="Tscrpt_reg_LuxR_C"/>
</dbReference>
<dbReference type="SUPFAM" id="SSF46894">
    <property type="entry name" value="C-terminal effector domain of the bipartite response regulators"/>
    <property type="match status" value="1"/>
</dbReference>
<dbReference type="GO" id="GO:0006355">
    <property type="term" value="P:regulation of DNA-templated transcription"/>
    <property type="evidence" value="ECO:0007669"/>
    <property type="project" value="InterPro"/>
</dbReference>